<organism evidence="1">
    <name type="scientific">Staphylothermus marinus</name>
    <dbReference type="NCBI Taxonomy" id="2280"/>
    <lineage>
        <taxon>Archaea</taxon>
        <taxon>Thermoproteota</taxon>
        <taxon>Thermoprotei</taxon>
        <taxon>Desulfurococcales</taxon>
        <taxon>Desulfurococcaceae</taxon>
        <taxon>Staphylothermus</taxon>
    </lineage>
</organism>
<evidence type="ECO:0008006" key="2">
    <source>
        <dbReference type="Google" id="ProtNLM"/>
    </source>
</evidence>
<accession>A0A7C4JLN7</accession>
<dbReference type="InterPro" id="IPR027417">
    <property type="entry name" value="P-loop_NTPase"/>
</dbReference>
<sequence length="279" mass="32226">MIILENVSIKGFDSRVYTINFHVRTNTINAIVTPALFDKDRLAKIILGLSKPETGNIVFLKNIMKKCYYNSLHPLPQYREFTSFVNEYVSRDVLEELIDKINKLGYNIDENTFFNEIPYSLRIFITLYTLLNSNNELCVFVDPFEYLDDTLISLIGVEMEKSVEKGMTIFIITSNGNAIGKLHIHNLLDLTLGLRTESVSVDEKSYLSGCVLIEVYIRATRVNDYIMKLMEQKGFNGFIVRNNKVVILVDKRFKTGILQLLSRMVRERKIRGFRVIGVR</sequence>
<reference evidence="1" key="1">
    <citation type="journal article" date="2020" name="mSystems">
        <title>Genome- and Community-Level Interaction Insights into Carbon Utilization and Element Cycling Functions of Hydrothermarchaeota in Hydrothermal Sediment.</title>
        <authorList>
            <person name="Zhou Z."/>
            <person name="Liu Y."/>
            <person name="Xu W."/>
            <person name="Pan J."/>
            <person name="Luo Z.H."/>
            <person name="Li M."/>
        </authorList>
    </citation>
    <scope>NUCLEOTIDE SEQUENCE [LARGE SCALE GENOMIC DNA]</scope>
    <source>
        <strain evidence="1">SpSt-648</strain>
    </source>
</reference>
<dbReference type="SUPFAM" id="SSF52540">
    <property type="entry name" value="P-loop containing nucleoside triphosphate hydrolases"/>
    <property type="match status" value="1"/>
</dbReference>
<gene>
    <name evidence="1" type="ORF">ENU20_03990</name>
</gene>
<comment type="caution">
    <text evidence="1">The sequence shown here is derived from an EMBL/GenBank/DDBJ whole genome shotgun (WGS) entry which is preliminary data.</text>
</comment>
<dbReference type="AlphaFoldDB" id="A0A7C4JLN7"/>
<dbReference type="EMBL" id="DTBP01000026">
    <property type="protein sequence ID" value="HGQ74219.1"/>
    <property type="molecule type" value="Genomic_DNA"/>
</dbReference>
<protein>
    <recommendedName>
        <fullName evidence="2">ABC transporter ATP-binding protein</fullName>
    </recommendedName>
</protein>
<proteinExistence type="predicted"/>
<evidence type="ECO:0000313" key="1">
    <source>
        <dbReference type="EMBL" id="HGQ74219.1"/>
    </source>
</evidence>
<name>A0A7C4JLN7_STAMA</name>
<dbReference type="Gene3D" id="3.40.50.300">
    <property type="entry name" value="P-loop containing nucleotide triphosphate hydrolases"/>
    <property type="match status" value="1"/>
</dbReference>